<organism evidence="1 2">
    <name type="scientific">Vibrio ezurae NBRC 102218</name>
    <dbReference type="NCBI Taxonomy" id="1219080"/>
    <lineage>
        <taxon>Bacteria</taxon>
        <taxon>Pseudomonadati</taxon>
        <taxon>Pseudomonadota</taxon>
        <taxon>Gammaproteobacteria</taxon>
        <taxon>Vibrionales</taxon>
        <taxon>Vibrionaceae</taxon>
        <taxon>Vibrio</taxon>
    </lineage>
</organism>
<evidence type="ECO:0000313" key="2">
    <source>
        <dbReference type="Proteomes" id="UP000016562"/>
    </source>
</evidence>
<evidence type="ECO:0000313" key="1">
    <source>
        <dbReference type="EMBL" id="GAD80577.1"/>
    </source>
</evidence>
<gene>
    <name evidence="1" type="ORF">VEZ01S_37_01420</name>
</gene>
<dbReference type="EMBL" id="BATM01000037">
    <property type="protein sequence ID" value="GAD80577.1"/>
    <property type="molecule type" value="Genomic_DNA"/>
</dbReference>
<keyword evidence="2" id="KW-1185">Reference proteome</keyword>
<dbReference type="PANTHER" id="PTHR40278:SF1">
    <property type="entry name" value="DNA UTILIZATION PROTEIN HOFN"/>
    <property type="match status" value="1"/>
</dbReference>
<sequence>MINFLPWREGIARRRKWLFILRLTLLPVLVLLISLLALSFAMQYQQQLQRNLHALTSEVKRTQRAHVEATQAAEEQQRWYERVLLIQRHQAQTERPFPIDLLPHKPATQGISLLRFVCELSACEIEGRAQHIHQLSPFMDALSQAPWIHYLQIEQLLPEVNLDSQSSTRFLISFHIRSQTP</sequence>
<protein>
    <submittedName>
        <fullName evidence="1">Uncharacterized protein</fullName>
    </submittedName>
</protein>
<dbReference type="eggNOG" id="ENOG5031NEX">
    <property type="taxonomic scope" value="Bacteria"/>
</dbReference>
<accession>U3B563</accession>
<proteinExistence type="predicted"/>
<dbReference type="AlphaFoldDB" id="U3B563"/>
<dbReference type="STRING" id="1219080.VEZ01S_37_01420"/>
<dbReference type="RefSeq" id="WP_021714283.1">
    <property type="nucleotide sequence ID" value="NZ_BATM01000037.1"/>
</dbReference>
<dbReference type="InterPro" id="IPR052534">
    <property type="entry name" value="Extracell_DNA_Util/SecSys_Comp"/>
</dbReference>
<dbReference type="OrthoDB" id="5296173at2"/>
<dbReference type="Proteomes" id="UP000016562">
    <property type="component" value="Unassembled WGS sequence"/>
</dbReference>
<name>U3B563_9VIBR</name>
<reference evidence="1 2" key="1">
    <citation type="submission" date="2013-09" db="EMBL/GenBank/DDBJ databases">
        <title>Whole genome shotgun sequence of Vibrio ezurae NBRC 102218.</title>
        <authorList>
            <person name="Yoshida I."/>
            <person name="Hosoyama A."/>
            <person name="Numata M."/>
            <person name="Hashimoto M."/>
            <person name="Hosoyama Y."/>
            <person name="Tsuchikane K."/>
            <person name="Noguchi M."/>
            <person name="Hirakata S."/>
            <person name="Ichikawa N."/>
            <person name="Ohji S."/>
            <person name="Yamazoe A."/>
            <person name="Fujita N."/>
        </authorList>
    </citation>
    <scope>NUCLEOTIDE SEQUENCE [LARGE SCALE GENOMIC DNA]</scope>
    <source>
        <strain evidence="1 2">NBRC 102218</strain>
    </source>
</reference>
<dbReference type="PANTHER" id="PTHR40278">
    <property type="entry name" value="DNA UTILIZATION PROTEIN HOFN"/>
    <property type="match status" value="1"/>
</dbReference>
<comment type="caution">
    <text evidence="1">The sequence shown here is derived from an EMBL/GenBank/DDBJ whole genome shotgun (WGS) entry which is preliminary data.</text>
</comment>